<feature type="region of interest" description="Disordered" evidence="2">
    <location>
        <begin position="1"/>
        <end position="21"/>
    </location>
</feature>
<feature type="coiled-coil region" evidence="1">
    <location>
        <begin position="111"/>
        <end position="145"/>
    </location>
</feature>
<gene>
    <name evidence="3" type="ORF">CBR_g36246</name>
</gene>
<evidence type="ECO:0000313" key="3">
    <source>
        <dbReference type="EMBL" id="GBG82718.1"/>
    </source>
</evidence>
<protein>
    <submittedName>
        <fullName evidence="3">Uncharacterized protein</fullName>
    </submittedName>
</protein>
<keyword evidence="4" id="KW-1185">Reference proteome</keyword>
<dbReference type="AlphaFoldDB" id="A0A388LK77"/>
<organism evidence="3 4">
    <name type="scientific">Chara braunii</name>
    <name type="common">Braun's stonewort</name>
    <dbReference type="NCBI Taxonomy" id="69332"/>
    <lineage>
        <taxon>Eukaryota</taxon>
        <taxon>Viridiplantae</taxon>
        <taxon>Streptophyta</taxon>
        <taxon>Charophyceae</taxon>
        <taxon>Charales</taxon>
        <taxon>Characeae</taxon>
        <taxon>Chara</taxon>
    </lineage>
</organism>
<keyword evidence="1" id="KW-0175">Coiled coil</keyword>
<dbReference type="EMBL" id="BFEA01000415">
    <property type="protein sequence ID" value="GBG82718.1"/>
    <property type="molecule type" value="Genomic_DNA"/>
</dbReference>
<evidence type="ECO:0000313" key="4">
    <source>
        <dbReference type="Proteomes" id="UP000265515"/>
    </source>
</evidence>
<evidence type="ECO:0000256" key="1">
    <source>
        <dbReference type="SAM" id="Coils"/>
    </source>
</evidence>
<name>A0A388LK77_CHABU</name>
<proteinExistence type="predicted"/>
<dbReference type="Proteomes" id="UP000265515">
    <property type="component" value="Unassembled WGS sequence"/>
</dbReference>
<accession>A0A388LK77</accession>
<dbReference type="Gramene" id="GBG82718">
    <property type="protein sequence ID" value="GBG82718"/>
    <property type="gene ID" value="CBR_g36246"/>
</dbReference>
<evidence type="ECO:0000256" key="2">
    <source>
        <dbReference type="SAM" id="MobiDB-lite"/>
    </source>
</evidence>
<feature type="compositionally biased region" description="Pro residues" evidence="2">
    <location>
        <begin position="1"/>
        <end position="11"/>
    </location>
</feature>
<reference evidence="3 4" key="1">
    <citation type="journal article" date="2018" name="Cell">
        <title>The Chara Genome: Secondary Complexity and Implications for Plant Terrestrialization.</title>
        <authorList>
            <person name="Nishiyama T."/>
            <person name="Sakayama H."/>
            <person name="Vries J.D."/>
            <person name="Buschmann H."/>
            <person name="Saint-Marcoux D."/>
            <person name="Ullrich K.K."/>
            <person name="Haas F.B."/>
            <person name="Vanderstraeten L."/>
            <person name="Becker D."/>
            <person name="Lang D."/>
            <person name="Vosolsobe S."/>
            <person name="Rombauts S."/>
            <person name="Wilhelmsson P.K.I."/>
            <person name="Janitza P."/>
            <person name="Kern R."/>
            <person name="Heyl A."/>
            <person name="Rumpler F."/>
            <person name="Villalobos L.I.A.C."/>
            <person name="Clay J.M."/>
            <person name="Skokan R."/>
            <person name="Toyoda A."/>
            <person name="Suzuki Y."/>
            <person name="Kagoshima H."/>
            <person name="Schijlen E."/>
            <person name="Tajeshwar N."/>
            <person name="Catarino B."/>
            <person name="Hetherington A.J."/>
            <person name="Saltykova A."/>
            <person name="Bonnot C."/>
            <person name="Breuninger H."/>
            <person name="Symeonidi A."/>
            <person name="Radhakrishnan G.V."/>
            <person name="Van Nieuwerburgh F."/>
            <person name="Deforce D."/>
            <person name="Chang C."/>
            <person name="Karol K.G."/>
            <person name="Hedrich R."/>
            <person name="Ulvskov P."/>
            <person name="Glockner G."/>
            <person name="Delwiche C.F."/>
            <person name="Petrasek J."/>
            <person name="Van de Peer Y."/>
            <person name="Friml J."/>
            <person name="Beilby M."/>
            <person name="Dolan L."/>
            <person name="Kohara Y."/>
            <person name="Sugano S."/>
            <person name="Fujiyama A."/>
            <person name="Delaux P.-M."/>
            <person name="Quint M."/>
            <person name="TheiBen G."/>
            <person name="Hagemann M."/>
            <person name="Harholt J."/>
            <person name="Dunand C."/>
            <person name="Zachgo S."/>
            <person name="Langdale J."/>
            <person name="Maumus F."/>
            <person name="Straeten D.V.D."/>
            <person name="Gould S.B."/>
            <person name="Rensing S.A."/>
        </authorList>
    </citation>
    <scope>NUCLEOTIDE SEQUENCE [LARGE SCALE GENOMIC DNA]</scope>
    <source>
        <strain evidence="3 4">S276</strain>
    </source>
</reference>
<feature type="region of interest" description="Disordered" evidence="2">
    <location>
        <begin position="377"/>
        <end position="438"/>
    </location>
</feature>
<sequence>MPTSEEPPPELPHAKEGVNAGVPLREARWTQAERPPRETAEENFARVQVRLEEIYQEKIRMEAAGEAPKPPIDPPTSEHRIDEIWASYEDRRIRQVATTSFQRYSMLSDELAASRLEVEQLSTQLAEERVENQAWRSRMEAKEAEWEKRLQDMAAIVERLSATKVVDWIEQSRYGIHGKEVLGLFDQGGTTKPSQQERMKKVFLDPAEVEARQKDEDGSFSFRAPTELASQLATPMTIETPAVEPTQRPQSPLVEGGLAEESPTMLLEVQEGTLTGAAASTEPEAMEEEASRLDELVAAMELDMPSEGPQRHKTPERAPKMGELRTQLGSWATGADTGEHISEQLQEVMSEPVAIMSPQRSDPHRDEGTMVVEGVREGRPQRLGTPAYQPEEGEMRAGPSTPMLEARPTESWSMPQSHEMSRKASETPSLPGSEKKKRRCQRRLDDQCFFCKHGVHRALECPKFLKDKAAGRVIESGERMYDRQGGVSS</sequence>
<comment type="caution">
    <text evidence="3">The sequence shown here is derived from an EMBL/GenBank/DDBJ whole genome shotgun (WGS) entry which is preliminary data.</text>
</comment>